<dbReference type="Proteomes" id="UP000054495">
    <property type="component" value="Unassembled WGS sequence"/>
</dbReference>
<gene>
    <name evidence="6" type="ORF">ANCCEY_14340</name>
</gene>
<dbReference type="GO" id="GO:0016272">
    <property type="term" value="C:prefoldin complex"/>
    <property type="evidence" value="ECO:0007669"/>
    <property type="project" value="UniProtKB-UniRule"/>
</dbReference>
<dbReference type="PANTHER" id="PTHR21100:SF9">
    <property type="entry name" value="PREFOLDIN SUBUNIT 4"/>
    <property type="match status" value="1"/>
</dbReference>
<dbReference type="SUPFAM" id="SSF46579">
    <property type="entry name" value="Prefoldin"/>
    <property type="match status" value="1"/>
</dbReference>
<dbReference type="InterPro" id="IPR009053">
    <property type="entry name" value="Prefoldin"/>
</dbReference>
<comment type="function">
    <text evidence="4">Binds specifically to cytosolic chaperonin (c-CPN) and transfers target proteins to it. Binds to nascent polypeptide chain and promotes folding in an environment in which there are many competing pathways for nonnative proteins.</text>
</comment>
<evidence type="ECO:0000313" key="7">
    <source>
        <dbReference type="Proteomes" id="UP000054495"/>
    </source>
</evidence>
<dbReference type="GO" id="GO:0006457">
    <property type="term" value="P:protein folding"/>
    <property type="evidence" value="ECO:0007669"/>
    <property type="project" value="UniProtKB-UniRule"/>
</dbReference>
<dbReference type="Gene3D" id="1.10.287.370">
    <property type="match status" value="1"/>
</dbReference>
<dbReference type="GO" id="GO:0051082">
    <property type="term" value="F:unfolded protein binding"/>
    <property type="evidence" value="ECO:0007669"/>
    <property type="project" value="InterPro"/>
</dbReference>
<reference evidence="6 7" key="1">
    <citation type="submission" date="2013-05" db="EMBL/GenBank/DDBJ databases">
        <title>Draft genome of the parasitic nematode Anyclostoma ceylanicum.</title>
        <authorList>
            <person name="Mitreva M."/>
        </authorList>
    </citation>
    <scope>NUCLEOTIDE SEQUENCE [LARGE SCALE GENOMIC DNA]</scope>
</reference>
<evidence type="ECO:0000256" key="1">
    <source>
        <dbReference type="ARBA" id="ARBA00008045"/>
    </source>
</evidence>
<protein>
    <recommendedName>
        <fullName evidence="4">Prefoldin subunit 4</fullName>
    </recommendedName>
</protein>
<dbReference type="Pfam" id="PF01920">
    <property type="entry name" value="Prefoldin_2"/>
    <property type="match status" value="1"/>
</dbReference>
<name>A0A0D6LFY1_9BILA</name>
<dbReference type="AlphaFoldDB" id="A0A0D6LFY1"/>
<accession>A0A0D6LFY1</accession>
<evidence type="ECO:0000256" key="5">
    <source>
        <dbReference type="SAM" id="Coils"/>
    </source>
</evidence>
<feature type="coiled-coil region" evidence="5">
    <location>
        <begin position="30"/>
        <end position="123"/>
    </location>
</feature>
<evidence type="ECO:0000313" key="6">
    <source>
        <dbReference type="EMBL" id="EPB66572.1"/>
    </source>
</evidence>
<dbReference type="PANTHER" id="PTHR21100">
    <property type="entry name" value="PREFOLDIN SUBUNIT 4"/>
    <property type="match status" value="1"/>
</dbReference>
<organism evidence="6 7">
    <name type="scientific">Ancylostoma ceylanicum</name>
    <dbReference type="NCBI Taxonomy" id="53326"/>
    <lineage>
        <taxon>Eukaryota</taxon>
        <taxon>Metazoa</taxon>
        <taxon>Ecdysozoa</taxon>
        <taxon>Nematoda</taxon>
        <taxon>Chromadorea</taxon>
        <taxon>Rhabditida</taxon>
        <taxon>Rhabditina</taxon>
        <taxon>Rhabditomorpha</taxon>
        <taxon>Strongyloidea</taxon>
        <taxon>Ancylostomatidae</taxon>
        <taxon>Ancylostomatinae</taxon>
        <taxon>Ancylostoma</taxon>
    </lineage>
</organism>
<evidence type="ECO:0000256" key="3">
    <source>
        <dbReference type="ARBA" id="ARBA00023186"/>
    </source>
</evidence>
<comment type="subunit">
    <text evidence="2 4">Heterohexamer of two PFD-alpha type and four PFD-beta type subunits.</text>
</comment>
<evidence type="ECO:0000256" key="2">
    <source>
        <dbReference type="ARBA" id="ARBA00011695"/>
    </source>
</evidence>
<keyword evidence="7" id="KW-1185">Reference proteome</keyword>
<keyword evidence="5" id="KW-0175">Coiled coil</keyword>
<dbReference type="InterPro" id="IPR002777">
    <property type="entry name" value="PFD_beta-like"/>
</dbReference>
<sequence length="139" mass="16060">MYGYIMLCPKFRTMSAPTVTTADQQLINKFARLHQNFSQIKEEIKELSNDLLNINEAADELMLLEEEDSDSIPFRIGQTFVHFDSETMTSKLDQLKEETEQKIKDLTAQNASSQQEMGELKRTLYAKFGDRINLESDKD</sequence>
<comment type="similarity">
    <text evidence="1 4">Belongs to the prefoldin subunit beta family.</text>
</comment>
<dbReference type="PIRSF" id="PIRSF016477">
    <property type="entry name" value="Prefoldin_subunit_4"/>
    <property type="match status" value="1"/>
</dbReference>
<proteinExistence type="inferred from homology"/>
<dbReference type="GO" id="GO:0005737">
    <property type="term" value="C:cytoplasm"/>
    <property type="evidence" value="ECO:0007669"/>
    <property type="project" value="TreeGrafter"/>
</dbReference>
<dbReference type="InterPro" id="IPR016661">
    <property type="entry name" value="PFDN4"/>
</dbReference>
<dbReference type="EMBL" id="KE126047">
    <property type="protein sequence ID" value="EPB66572.1"/>
    <property type="molecule type" value="Genomic_DNA"/>
</dbReference>
<evidence type="ECO:0000256" key="4">
    <source>
        <dbReference type="PIRNR" id="PIRNR016477"/>
    </source>
</evidence>
<dbReference type="CDD" id="cd23165">
    <property type="entry name" value="Prefoldin_4"/>
    <property type="match status" value="1"/>
</dbReference>
<keyword evidence="3 4" id="KW-0143">Chaperone</keyword>